<dbReference type="SMART" id="SM00387">
    <property type="entry name" value="HATPase_c"/>
    <property type="match status" value="1"/>
</dbReference>
<dbReference type="Gene3D" id="3.30.565.10">
    <property type="entry name" value="Histidine kinase-like ATPase, C-terminal domain"/>
    <property type="match status" value="1"/>
</dbReference>
<feature type="transmembrane region" description="Helical" evidence="9">
    <location>
        <begin position="54"/>
        <end position="74"/>
    </location>
</feature>
<feature type="transmembrane region" description="Helical" evidence="9">
    <location>
        <begin position="81"/>
        <end position="101"/>
    </location>
</feature>
<feature type="transmembrane region" description="Helical" evidence="9">
    <location>
        <begin position="195"/>
        <end position="213"/>
    </location>
</feature>
<organism evidence="11 12">
    <name type="scientific">Azospirillum oleiclasticum</name>
    <dbReference type="NCBI Taxonomy" id="2735135"/>
    <lineage>
        <taxon>Bacteria</taxon>
        <taxon>Pseudomonadati</taxon>
        <taxon>Pseudomonadota</taxon>
        <taxon>Alphaproteobacteria</taxon>
        <taxon>Rhodospirillales</taxon>
        <taxon>Azospirillaceae</taxon>
        <taxon>Azospirillum</taxon>
    </lineage>
</organism>
<name>A0ABX2TH54_9PROT</name>
<dbReference type="InterPro" id="IPR033424">
    <property type="entry name" value="MASE4"/>
</dbReference>
<dbReference type="InterPro" id="IPR036890">
    <property type="entry name" value="HATPase_C_sf"/>
</dbReference>
<feature type="transmembrane region" description="Helical" evidence="9">
    <location>
        <begin position="23"/>
        <end position="42"/>
    </location>
</feature>
<evidence type="ECO:0000256" key="1">
    <source>
        <dbReference type="ARBA" id="ARBA00000085"/>
    </source>
</evidence>
<dbReference type="PRINTS" id="PR00344">
    <property type="entry name" value="BCTRLSENSOR"/>
</dbReference>
<dbReference type="SUPFAM" id="SSF47384">
    <property type="entry name" value="Homodimeric domain of signal transducing histidine kinase"/>
    <property type="match status" value="1"/>
</dbReference>
<dbReference type="Pfam" id="PF00512">
    <property type="entry name" value="HisKA"/>
    <property type="match status" value="1"/>
</dbReference>
<dbReference type="CDD" id="cd00082">
    <property type="entry name" value="HisKA"/>
    <property type="match status" value="1"/>
</dbReference>
<dbReference type="SMART" id="SM00388">
    <property type="entry name" value="HisKA"/>
    <property type="match status" value="1"/>
</dbReference>
<accession>A0ABX2TH54</accession>
<dbReference type="Proteomes" id="UP000584642">
    <property type="component" value="Unassembled WGS sequence"/>
</dbReference>
<keyword evidence="5" id="KW-0547">Nucleotide-binding</keyword>
<keyword evidence="9" id="KW-0472">Membrane</keyword>
<dbReference type="InterPro" id="IPR004358">
    <property type="entry name" value="Sig_transdc_His_kin-like_C"/>
</dbReference>
<comment type="caution">
    <text evidence="11">The sequence shown here is derived from an EMBL/GenBank/DDBJ whole genome shotgun (WGS) entry which is preliminary data.</text>
</comment>
<evidence type="ECO:0000256" key="2">
    <source>
        <dbReference type="ARBA" id="ARBA00012438"/>
    </source>
</evidence>
<keyword evidence="9" id="KW-0812">Transmembrane</keyword>
<evidence type="ECO:0000313" key="11">
    <source>
        <dbReference type="EMBL" id="NYZ22492.1"/>
    </source>
</evidence>
<evidence type="ECO:0000256" key="8">
    <source>
        <dbReference type="ARBA" id="ARBA00023012"/>
    </source>
</evidence>
<evidence type="ECO:0000259" key="10">
    <source>
        <dbReference type="PROSITE" id="PS50109"/>
    </source>
</evidence>
<proteinExistence type="predicted"/>
<protein>
    <recommendedName>
        <fullName evidence="2">histidine kinase</fullName>
        <ecNumber evidence="2">2.7.13.3</ecNumber>
    </recommendedName>
</protein>
<dbReference type="Pfam" id="PF17158">
    <property type="entry name" value="MASE4"/>
    <property type="match status" value="1"/>
</dbReference>
<keyword evidence="8" id="KW-0902">Two-component regulatory system</keyword>
<dbReference type="InterPro" id="IPR003661">
    <property type="entry name" value="HisK_dim/P_dom"/>
</dbReference>
<dbReference type="Pfam" id="PF02518">
    <property type="entry name" value="HATPase_c"/>
    <property type="match status" value="1"/>
</dbReference>
<dbReference type="SUPFAM" id="SSF55874">
    <property type="entry name" value="ATPase domain of HSP90 chaperone/DNA topoisomerase II/histidine kinase"/>
    <property type="match status" value="1"/>
</dbReference>
<dbReference type="Gene3D" id="1.10.287.130">
    <property type="match status" value="1"/>
</dbReference>
<dbReference type="GO" id="GO:0016301">
    <property type="term" value="F:kinase activity"/>
    <property type="evidence" value="ECO:0007669"/>
    <property type="project" value="UniProtKB-KW"/>
</dbReference>
<evidence type="ECO:0000256" key="9">
    <source>
        <dbReference type="SAM" id="Phobius"/>
    </source>
</evidence>
<dbReference type="PANTHER" id="PTHR43065:SF10">
    <property type="entry name" value="PEROXIDE STRESS-ACTIVATED HISTIDINE KINASE MAK3"/>
    <property type="match status" value="1"/>
</dbReference>
<evidence type="ECO:0000256" key="6">
    <source>
        <dbReference type="ARBA" id="ARBA00022777"/>
    </source>
</evidence>
<dbReference type="InterPro" id="IPR036097">
    <property type="entry name" value="HisK_dim/P_sf"/>
</dbReference>
<dbReference type="EMBL" id="JABFDB010000019">
    <property type="protein sequence ID" value="NYZ22492.1"/>
    <property type="molecule type" value="Genomic_DNA"/>
</dbReference>
<keyword evidence="3" id="KW-0597">Phosphoprotein</keyword>
<evidence type="ECO:0000256" key="5">
    <source>
        <dbReference type="ARBA" id="ARBA00022741"/>
    </source>
</evidence>
<sequence>MPDADRHPLLSTLPPNHAQTRRALWMLLALAVAMAATVPAATLPVPGSGPFVPAYATALLVSDLLTAVLLYALTAVQRSRAVLALAAGYLFCGLTVLPWALTFPGAFSATGLLDVGLQGTATIAATRRLGFPVFALAYALLDDDGPGIADIGRAILGSVLATIAVVAGTTAFAVWDDDWLPRFMIDRQHTTPLWDLVPGLAALLSVVGALLVWRRRRSVLGLWVVIALAAWFVESVLLGFVSAGRLSVGWWAGRLYGLLSASVVLAALLSETMALYGRLVRSIAAERRSREARLTTMEALSASIAHEVNQPLASMVASASAGLRWLDRSRPDLEETRTALRRIVDDGHRAGRVVTGVRTAFRKGSRDRETVDLNALVHEALGQCSAELRVNRIEVRTELDPALAPVTGNPAQLQQVLCNLIANAVDAMDAVTHGPRILRLRTEAPEGGGAVVVVEDTGVGLDPVHQDRLFEPFFTTKPHGMGLGLLICRSIVEAHGGRLSMAGRLPQGAVCRILLPPG</sequence>
<keyword evidence="7" id="KW-0067">ATP-binding</keyword>
<keyword evidence="9" id="KW-1133">Transmembrane helix</keyword>
<feature type="transmembrane region" description="Helical" evidence="9">
    <location>
        <begin position="220"/>
        <end position="243"/>
    </location>
</feature>
<dbReference type="InterPro" id="IPR005467">
    <property type="entry name" value="His_kinase_dom"/>
</dbReference>
<evidence type="ECO:0000313" key="12">
    <source>
        <dbReference type="Proteomes" id="UP000584642"/>
    </source>
</evidence>
<dbReference type="RefSeq" id="WP_180284267.1">
    <property type="nucleotide sequence ID" value="NZ_JABFDB010000019.1"/>
</dbReference>
<keyword evidence="12" id="KW-1185">Reference proteome</keyword>
<evidence type="ECO:0000256" key="4">
    <source>
        <dbReference type="ARBA" id="ARBA00022679"/>
    </source>
</evidence>
<dbReference type="InterPro" id="IPR003594">
    <property type="entry name" value="HATPase_dom"/>
</dbReference>
<evidence type="ECO:0000256" key="3">
    <source>
        <dbReference type="ARBA" id="ARBA00022553"/>
    </source>
</evidence>
<gene>
    <name evidence="11" type="ORF">HND93_22515</name>
</gene>
<dbReference type="PANTHER" id="PTHR43065">
    <property type="entry name" value="SENSOR HISTIDINE KINASE"/>
    <property type="match status" value="1"/>
</dbReference>
<keyword evidence="6 11" id="KW-0418">Kinase</keyword>
<reference evidence="11 12" key="1">
    <citation type="submission" date="2020-05" db="EMBL/GenBank/DDBJ databases">
        <title>Azospirillum oleiclasticum sp. nov, a nitrogen-fixing and heavy crude oil-emulsifying bacterium isolated from the crude oil of Yumen Oilfield.</title>
        <authorList>
            <person name="Wu D."/>
            <person name="Cai M."/>
            <person name="Zhang X."/>
        </authorList>
    </citation>
    <scope>NUCLEOTIDE SEQUENCE [LARGE SCALE GENOMIC DNA]</scope>
    <source>
        <strain evidence="11 12">ROY-1-1-2</strain>
    </source>
</reference>
<feature type="transmembrane region" description="Helical" evidence="9">
    <location>
        <begin position="121"/>
        <end position="141"/>
    </location>
</feature>
<evidence type="ECO:0000256" key="7">
    <source>
        <dbReference type="ARBA" id="ARBA00022840"/>
    </source>
</evidence>
<feature type="transmembrane region" description="Helical" evidence="9">
    <location>
        <begin position="255"/>
        <end position="280"/>
    </location>
</feature>
<keyword evidence="4" id="KW-0808">Transferase</keyword>
<feature type="transmembrane region" description="Helical" evidence="9">
    <location>
        <begin position="153"/>
        <end position="175"/>
    </location>
</feature>
<feature type="domain" description="Histidine kinase" evidence="10">
    <location>
        <begin position="303"/>
        <end position="518"/>
    </location>
</feature>
<dbReference type="PROSITE" id="PS50109">
    <property type="entry name" value="HIS_KIN"/>
    <property type="match status" value="1"/>
</dbReference>
<dbReference type="EC" id="2.7.13.3" evidence="2"/>
<comment type="catalytic activity">
    <reaction evidence="1">
        <text>ATP + protein L-histidine = ADP + protein N-phospho-L-histidine.</text>
        <dbReference type="EC" id="2.7.13.3"/>
    </reaction>
</comment>